<organism evidence="5 6">
    <name type="scientific">Celeribacter indicus</name>
    <dbReference type="NCBI Taxonomy" id="1208324"/>
    <lineage>
        <taxon>Bacteria</taxon>
        <taxon>Pseudomonadati</taxon>
        <taxon>Pseudomonadota</taxon>
        <taxon>Alphaproteobacteria</taxon>
        <taxon>Rhodobacterales</taxon>
        <taxon>Roseobacteraceae</taxon>
        <taxon>Celeribacter</taxon>
    </lineage>
</organism>
<dbReference type="PRINTS" id="PR00834">
    <property type="entry name" value="PROTEASES2C"/>
</dbReference>
<evidence type="ECO:0000256" key="2">
    <source>
        <dbReference type="ARBA" id="ARBA00022801"/>
    </source>
</evidence>
<dbReference type="InterPro" id="IPR041489">
    <property type="entry name" value="PDZ_6"/>
</dbReference>
<dbReference type="PANTHER" id="PTHR43343:SF3">
    <property type="entry name" value="PROTEASE DO-LIKE 8, CHLOROPLASTIC"/>
    <property type="match status" value="1"/>
</dbReference>
<gene>
    <name evidence="5" type="ORF">P73_0020</name>
</gene>
<dbReference type="SMART" id="SM00228">
    <property type="entry name" value="PDZ"/>
    <property type="match status" value="2"/>
</dbReference>
<dbReference type="GO" id="GO:0004252">
    <property type="term" value="F:serine-type endopeptidase activity"/>
    <property type="evidence" value="ECO:0007669"/>
    <property type="project" value="InterPro"/>
</dbReference>
<keyword evidence="1 5" id="KW-0645">Protease</keyword>
<dbReference type="PANTHER" id="PTHR43343">
    <property type="entry name" value="PEPTIDASE S12"/>
    <property type="match status" value="1"/>
</dbReference>
<dbReference type="InterPro" id="IPR001478">
    <property type="entry name" value="PDZ"/>
</dbReference>
<dbReference type="RefSeq" id="WP_043867922.1">
    <property type="nucleotide sequence ID" value="NZ_CP004393.1"/>
</dbReference>
<dbReference type="GO" id="GO:0006508">
    <property type="term" value="P:proteolysis"/>
    <property type="evidence" value="ECO:0007669"/>
    <property type="project" value="UniProtKB-KW"/>
</dbReference>
<evidence type="ECO:0000313" key="5">
    <source>
        <dbReference type="EMBL" id="AJE44735.1"/>
    </source>
</evidence>
<dbReference type="AlphaFoldDB" id="A0A0B5DU37"/>
<evidence type="ECO:0000256" key="3">
    <source>
        <dbReference type="SAM" id="SignalP"/>
    </source>
</evidence>
<dbReference type="InterPro" id="IPR009003">
    <property type="entry name" value="Peptidase_S1_PA"/>
</dbReference>
<evidence type="ECO:0000259" key="4">
    <source>
        <dbReference type="PROSITE" id="PS50106"/>
    </source>
</evidence>
<dbReference type="Proteomes" id="UP000031521">
    <property type="component" value="Chromosome"/>
</dbReference>
<dbReference type="InterPro" id="IPR051201">
    <property type="entry name" value="Chloro_Bact_Ser_Proteases"/>
</dbReference>
<evidence type="ECO:0000256" key="1">
    <source>
        <dbReference type="ARBA" id="ARBA00022670"/>
    </source>
</evidence>
<keyword evidence="3" id="KW-0732">Signal</keyword>
<dbReference type="STRING" id="1208324.P73_0020"/>
<dbReference type="OrthoDB" id="9758917at2"/>
<dbReference type="InterPro" id="IPR001940">
    <property type="entry name" value="Peptidase_S1C"/>
</dbReference>
<dbReference type="InterPro" id="IPR036034">
    <property type="entry name" value="PDZ_sf"/>
</dbReference>
<reference evidence="5 6" key="1">
    <citation type="journal article" date="2014" name="Int. J. Syst. Evol. Microbiol.">
        <title>Celeribacter indicus sp. nov., a polycyclic aromatic hydrocarbon-degrading bacterium from deep-sea sediment and reclassification of Huaishuia halophila as Celeribacter halophilus comb. nov.</title>
        <authorList>
            <person name="Lai Q."/>
            <person name="Cao J."/>
            <person name="Yuan J."/>
            <person name="Li F."/>
            <person name="Shao Z."/>
        </authorList>
    </citation>
    <scope>NUCLEOTIDE SEQUENCE [LARGE SCALE GENOMIC DNA]</scope>
    <source>
        <strain evidence="5">P73</strain>
    </source>
</reference>
<dbReference type="Pfam" id="PF13180">
    <property type="entry name" value="PDZ_2"/>
    <property type="match status" value="1"/>
</dbReference>
<keyword evidence="6" id="KW-1185">Reference proteome</keyword>
<dbReference type="Pfam" id="PF13365">
    <property type="entry name" value="Trypsin_2"/>
    <property type="match status" value="1"/>
</dbReference>
<proteinExistence type="predicted"/>
<dbReference type="PROSITE" id="PS50106">
    <property type="entry name" value="PDZ"/>
    <property type="match status" value="1"/>
</dbReference>
<evidence type="ECO:0000313" key="6">
    <source>
        <dbReference type="Proteomes" id="UP000031521"/>
    </source>
</evidence>
<sequence>MPRNVLIAAFLAISVTLPVRTALAQTPTVPESRAELQLSFSPIVRETAPSVVNIYASRVVEERLSPFADDPFFSQFFRSGPARQRVQRSLGSGVIVSEDGLVVSNYHVVGEASEIRVVLSDRREYEGEVVLADQDADVAVLRLRDAEDLPALPLADSDALEVGDLVLAIGNPFGVGQTVSSGIISGLARSGSAIPGGAGSYIQTDAAINPGNSGGALVDMSGRLVGINTSILSRTGGSIGIGFAIPSNLVREFTRQAEAGQTSFVRPWSGVTTQAVDDAVAEALGLPRPEGVVLAELHPQSPFARAGLAVGDVLLTLDGQPILSPADLEYRLSILPVGESVTLEAVRAGETVTLDLSLIPAPGSEQPAPVTISSPGLLDGLVVADLTPALVERYGLPLLSEGVIVLEAGGYAARLGLRPGDRILALNGAEIADSDALAAAAQSVRGGLLLTLDRGGRVLRLRFQG</sequence>
<dbReference type="Gene3D" id="2.30.42.10">
    <property type="match status" value="2"/>
</dbReference>
<feature type="chain" id="PRO_5002114027" evidence="3">
    <location>
        <begin position="25"/>
        <end position="465"/>
    </location>
</feature>
<keyword evidence="2" id="KW-0378">Hydrolase</keyword>
<dbReference type="SUPFAM" id="SSF50494">
    <property type="entry name" value="Trypsin-like serine proteases"/>
    <property type="match status" value="1"/>
</dbReference>
<feature type="domain" description="PDZ" evidence="4">
    <location>
        <begin position="270"/>
        <end position="349"/>
    </location>
</feature>
<dbReference type="EMBL" id="CP004393">
    <property type="protein sequence ID" value="AJE44735.1"/>
    <property type="molecule type" value="Genomic_DNA"/>
</dbReference>
<name>A0A0B5DU37_9RHOB</name>
<dbReference type="Pfam" id="PF17820">
    <property type="entry name" value="PDZ_6"/>
    <property type="match status" value="1"/>
</dbReference>
<feature type="signal peptide" evidence="3">
    <location>
        <begin position="1"/>
        <end position="24"/>
    </location>
</feature>
<dbReference type="SUPFAM" id="SSF50156">
    <property type="entry name" value="PDZ domain-like"/>
    <property type="match status" value="2"/>
</dbReference>
<accession>A0A0B5DU37</accession>
<dbReference type="HOGENOM" id="CLU_020120_1_1_5"/>
<protein>
    <submittedName>
        <fullName evidence="5">Serine protease</fullName>
    </submittedName>
</protein>
<dbReference type="KEGG" id="cid:P73_0020"/>
<dbReference type="Gene3D" id="2.40.10.120">
    <property type="match status" value="1"/>
</dbReference>